<dbReference type="InterPro" id="IPR001995">
    <property type="entry name" value="Peptidase_A2_cat"/>
</dbReference>
<dbReference type="InterPro" id="IPR027806">
    <property type="entry name" value="HARBI1_dom"/>
</dbReference>
<reference evidence="4 5" key="1">
    <citation type="journal article" date="2023" name="Sci. Data">
        <title>Genome assembly of the Korean intertidal mud-creeper Batillaria attramentaria.</title>
        <authorList>
            <person name="Patra A.K."/>
            <person name="Ho P.T."/>
            <person name="Jun S."/>
            <person name="Lee S.J."/>
            <person name="Kim Y."/>
            <person name="Won Y.J."/>
        </authorList>
    </citation>
    <scope>NUCLEOTIDE SEQUENCE [LARGE SCALE GENOMIC DNA]</scope>
    <source>
        <strain evidence="4">Wonlab-2016</strain>
    </source>
</reference>
<keyword evidence="5" id="KW-1185">Reference proteome</keyword>
<feature type="domain" description="Peptidase A2" evidence="3">
    <location>
        <begin position="24"/>
        <end position="59"/>
    </location>
</feature>
<dbReference type="Proteomes" id="UP001519460">
    <property type="component" value="Unassembled WGS sequence"/>
</dbReference>
<evidence type="ECO:0000256" key="2">
    <source>
        <dbReference type="ARBA" id="ARBA00022723"/>
    </source>
</evidence>
<name>A0ABD0JW70_9CAEN</name>
<evidence type="ECO:0000313" key="4">
    <source>
        <dbReference type="EMBL" id="KAK7478840.1"/>
    </source>
</evidence>
<dbReference type="EMBL" id="JACVVK020000316">
    <property type="protein sequence ID" value="KAK7478840.1"/>
    <property type="molecule type" value="Genomic_DNA"/>
</dbReference>
<proteinExistence type="predicted"/>
<organism evidence="4 5">
    <name type="scientific">Batillaria attramentaria</name>
    <dbReference type="NCBI Taxonomy" id="370345"/>
    <lineage>
        <taxon>Eukaryota</taxon>
        <taxon>Metazoa</taxon>
        <taxon>Spiralia</taxon>
        <taxon>Lophotrochozoa</taxon>
        <taxon>Mollusca</taxon>
        <taxon>Gastropoda</taxon>
        <taxon>Caenogastropoda</taxon>
        <taxon>Sorbeoconcha</taxon>
        <taxon>Cerithioidea</taxon>
        <taxon>Batillariidae</taxon>
        <taxon>Batillaria</taxon>
    </lineage>
</organism>
<dbReference type="AlphaFoldDB" id="A0ABD0JW70"/>
<evidence type="ECO:0000313" key="5">
    <source>
        <dbReference type="Proteomes" id="UP001519460"/>
    </source>
</evidence>
<dbReference type="PANTHER" id="PTHR46601:SF1">
    <property type="entry name" value="ADF-H DOMAIN-CONTAINING PROTEIN"/>
    <property type="match status" value="1"/>
</dbReference>
<sequence>MGSITADVDHLETDEWKAIISVDTLFQLDTGAAVTIIGENDMPRDVQLQPADRPLKGPGDTKLTCMGKFEATLMYKDSCLRDAIYTFLDNTPTLCSKMCLCEYCTNAQLKLRTVNAVAARINNNCRVRHINHGADLVTCGREDGKYRKPCAYGYCPNCSPRNLANHLQPLMGHQLQVSWLKWESSATIANGKRVTRKMLVRKHGTMTELTAELTFLAAHLFRADWQHSQFELMRKERPFPPKTVGTVLDFAENFTCAYQDEVQAAHWHHEEVTVHPIVTYYACPSCAETTTESLVFISNDRTHDFNAVHSFTPLAIQHLRGRGLPVEAVVQWTDGCPFSDISYGLQDHGCTLERHYFGSRHGKGPSDGESAVVKHSAMVAVRTSRAVITSARDLNNYCIRNQLNKQPLDTDCQHFLRSFFFVDAEDIRRSRNRPVKTLKGTRALHAVRTSKRGVVGAIDGTCVPIPGPSEHRDSYINRKDTPSMQVQVVSNHSLLFLDVLTGWPCSMHNARVFRNSPLKQLLEDRRMPQEYHLIGDSTYPLTPYLLVPFRDDGHLSPVQRRYNARHSSTRVDVERSIGLLKGKFRRLKF</sequence>
<accession>A0ABD0JW70</accession>
<protein>
    <recommendedName>
        <fullName evidence="3">Peptidase A2 domain-containing protein</fullName>
    </recommendedName>
</protein>
<evidence type="ECO:0000256" key="1">
    <source>
        <dbReference type="ARBA" id="ARBA00001968"/>
    </source>
</evidence>
<dbReference type="GO" id="GO:0046872">
    <property type="term" value="F:metal ion binding"/>
    <property type="evidence" value="ECO:0007669"/>
    <property type="project" value="UniProtKB-KW"/>
</dbReference>
<keyword evidence="2" id="KW-0479">Metal-binding</keyword>
<dbReference type="PROSITE" id="PS50175">
    <property type="entry name" value="ASP_PROT_RETROV"/>
    <property type="match status" value="1"/>
</dbReference>
<gene>
    <name evidence="4" type="ORF">BaRGS_00029939</name>
</gene>
<comment type="caution">
    <text evidence="4">The sequence shown here is derived from an EMBL/GenBank/DDBJ whole genome shotgun (WGS) entry which is preliminary data.</text>
</comment>
<dbReference type="Pfam" id="PF13359">
    <property type="entry name" value="DDE_Tnp_4"/>
    <property type="match status" value="1"/>
</dbReference>
<comment type="cofactor">
    <cofactor evidence="1">
        <name>a divalent metal cation</name>
        <dbReference type="ChEBI" id="CHEBI:60240"/>
    </cofactor>
</comment>
<evidence type="ECO:0000259" key="3">
    <source>
        <dbReference type="PROSITE" id="PS50175"/>
    </source>
</evidence>
<dbReference type="PANTHER" id="PTHR46601">
    <property type="entry name" value="ULP_PROTEASE DOMAIN-CONTAINING PROTEIN"/>
    <property type="match status" value="1"/>
</dbReference>